<feature type="transmembrane region" description="Helical" evidence="7">
    <location>
        <begin position="197"/>
        <end position="214"/>
    </location>
</feature>
<dbReference type="Proteomes" id="UP001522868">
    <property type="component" value="Unassembled WGS sequence"/>
</dbReference>
<keyword evidence="4 7" id="KW-0472">Membrane</keyword>
<feature type="transmembrane region" description="Helical" evidence="7">
    <location>
        <begin position="351"/>
        <end position="375"/>
    </location>
</feature>
<evidence type="ECO:0000256" key="1">
    <source>
        <dbReference type="ARBA" id="ARBA00004651"/>
    </source>
</evidence>
<dbReference type="InterPro" id="IPR011701">
    <property type="entry name" value="MFS"/>
</dbReference>
<dbReference type="PANTHER" id="PTHR42718">
    <property type="entry name" value="MAJOR FACILITATOR SUPERFAMILY MULTIDRUG TRANSPORTER MFSC"/>
    <property type="match status" value="1"/>
</dbReference>
<evidence type="ECO:0000313" key="10">
    <source>
        <dbReference type="Proteomes" id="UP001522868"/>
    </source>
</evidence>
<feature type="transmembrane region" description="Helical" evidence="7">
    <location>
        <begin position="72"/>
        <end position="98"/>
    </location>
</feature>
<keyword evidence="10" id="KW-1185">Reference proteome</keyword>
<dbReference type="CDD" id="cd17321">
    <property type="entry name" value="MFS_MMR_MDR_like"/>
    <property type="match status" value="1"/>
</dbReference>
<protein>
    <submittedName>
        <fullName evidence="9">MFS transporter</fullName>
    </submittedName>
</protein>
<dbReference type="PRINTS" id="PR01036">
    <property type="entry name" value="TCRTETB"/>
</dbReference>
<feature type="transmembrane region" description="Helical" evidence="7">
    <location>
        <begin position="41"/>
        <end position="60"/>
    </location>
</feature>
<evidence type="ECO:0000256" key="2">
    <source>
        <dbReference type="ARBA" id="ARBA00022692"/>
    </source>
</evidence>
<evidence type="ECO:0000259" key="8">
    <source>
        <dbReference type="PROSITE" id="PS50850"/>
    </source>
</evidence>
<feature type="transmembrane region" description="Helical" evidence="7">
    <location>
        <begin position="261"/>
        <end position="284"/>
    </location>
</feature>
<dbReference type="EMBL" id="JALPTH010000022">
    <property type="protein sequence ID" value="MCK8679976.1"/>
    <property type="molecule type" value="Genomic_DNA"/>
</dbReference>
<feature type="transmembrane region" description="Helical" evidence="7">
    <location>
        <begin position="158"/>
        <end position="176"/>
    </location>
</feature>
<feature type="transmembrane region" description="Helical" evidence="7">
    <location>
        <begin position="220"/>
        <end position="240"/>
    </location>
</feature>
<feature type="domain" description="Major facilitator superfamily (MFS) profile" evidence="8">
    <location>
        <begin position="6"/>
        <end position="491"/>
    </location>
</feature>
<evidence type="ECO:0000313" key="9">
    <source>
        <dbReference type="EMBL" id="MCK8679976.1"/>
    </source>
</evidence>
<dbReference type="PANTHER" id="PTHR42718:SF49">
    <property type="entry name" value="EXPORT PROTEIN"/>
    <property type="match status" value="1"/>
</dbReference>
<evidence type="ECO:0000256" key="7">
    <source>
        <dbReference type="SAM" id="Phobius"/>
    </source>
</evidence>
<feature type="transmembrane region" description="Helical" evidence="7">
    <location>
        <begin position="396"/>
        <end position="414"/>
    </location>
</feature>
<evidence type="ECO:0000256" key="5">
    <source>
        <dbReference type="ARBA" id="ARBA00023251"/>
    </source>
</evidence>
<comment type="caution">
    <text evidence="9">The sequence shown here is derived from an EMBL/GenBank/DDBJ whole genome shotgun (WGS) entry which is preliminary data.</text>
</comment>
<organism evidence="9 10">
    <name type="scientific">Streptomyces lichenis</name>
    <dbReference type="NCBI Taxonomy" id="2306967"/>
    <lineage>
        <taxon>Bacteria</taxon>
        <taxon>Bacillati</taxon>
        <taxon>Actinomycetota</taxon>
        <taxon>Actinomycetes</taxon>
        <taxon>Kitasatosporales</taxon>
        <taxon>Streptomycetaceae</taxon>
        <taxon>Streptomyces</taxon>
    </lineage>
</organism>
<feature type="region of interest" description="Disordered" evidence="6">
    <location>
        <begin position="491"/>
        <end position="516"/>
    </location>
</feature>
<accession>A0ABT0IF73</accession>
<sequence>MRKWMPLLAVCLGTFMLLIDVTIVSVALPQMTDSLDASFSALQWVVDIYVLVLAALLMSIGSLSDLVGARRVYLIGLAVFAAASLACGLADGSALLIAARGVQGLGAAAMFATNAALLAGNYQGKDRGIAFGLWGAVNGAAAAAGPILGGLLTEHASWRWIFFVNLPVAAVALVIGRRHLKGEPSGATRRIDLPGTIGFTLAATLLIFALIHAGEDGWGSSTTLALFAGSAVALIAFLLVERGKRDPMLDLGLLGSPSFGGLMAGAVVFSAAAFANLVFVSVWAQSLLGLSPVEAGLILMPLSGMSFVAAGLAGRFLSSVAPQWPIGIGLLLIGAGTLLEMRLTATSGWTALLPGMLLSGVGVGIASPILASAALAAAPASRAGMASGAANTFRQLGFAVGIPVVGAILSGVVGRKAADSGVFPDSDAAAELATGGQSARLIAELPAGARETGERVIEQAYAAGLDRAFLVSGLAAVLAGVLVLLLVRRSPEQPDPAESGPGTAARPATESPAPAV</sequence>
<comment type="subcellular location">
    <subcellularLocation>
        <location evidence="1">Cell membrane</location>
        <topology evidence="1">Multi-pass membrane protein</topology>
    </subcellularLocation>
</comment>
<keyword evidence="3 7" id="KW-1133">Transmembrane helix</keyword>
<dbReference type="RefSeq" id="WP_248635791.1">
    <property type="nucleotide sequence ID" value="NZ_JALPTH010000022.1"/>
</dbReference>
<evidence type="ECO:0000256" key="4">
    <source>
        <dbReference type="ARBA" id="ARBA00023136"/>
    </source>
</evidence>
<feature type="transmembrane region" description="Helical" evidence="7">
    <location>
        <begin position="104"/>
        <end position="122"/>
    </location>
</feature>
<dbReference type="Pfam" id="PF07690">
    <property type="entry name" value="MFS_1"/>
    <property type="match status" value="1"/>
</dbReference>
<dbReference type="Gene3D" id="1.20.1720.10">
    <property type="entry name" value="Multidrug resistance protein D"/>
    <property type="match status" value="1"/>
</dbReference>
<name>A0ABT0IF73_9ACTN</name>
<dbReference type="InterPro" id="IPR020846">
    <property type="entry name" value="MFS_dom"/>
</dbReference>
<evidence type="ECO:0000256" key="6">
    <source>
        <dbReference type="SAM" id="MobiDB-lite"/>
    </source>
</evidence>
<dbReference type="SUPFAM" id="SSF103473">
    <property type="entry name" value="MFS general substrate transporter"/>
    <property type="match status" value="1"/>
</dbReference>
<feature type="transmembrane region" description="Helical" evidence="7">
    <location>
        <begin position="129"/>
        <end position="152"/>
    </location>
</feature>
<evidence type="ECO:0000256" key="3">
    <source>
        <dbReference type="ARBA" id="ARBA00022989"/>
    </source>
</evidence>
<feature type="transmembrane region" description="Helical" evidence="7">
    <location>
        <begin position="324"/>
        <end position="345"/>
    </location>
</feature>
<feature type="transmembrane region" description="Helical" evidence="7">
    <location>
        <begin position="468"/>
        <end position="487"/>
    </location>
</feature>
<feature type="transmembrane region" description="Helical" evidence="7">
    <location>
        <begin position="296"/>
        <end position="317"/>
    </location>
</feature>
<reference evidence="9 10" key="1">
    <citation type="submission" date="2022-04" db="EMBL/GenBank/DDBJ databases">
        <title>Streptomyces sp. nov. LCR6-01 isolated from Lichen of Dirinaria sp.</title>
        <authorList>
            <person name="Kanchanasin P."/>
            <person name="Tanasupawat S."/>
            <person name="Phongsopitanun W."/>
        </authorList>
    </citation>
    <scope>NUCLEOTIDE SEQUENCE [LARGE SCALE GENOMIC DNA]</scope>
    <source>
        <strain evidence="9 10">LCR6-01</strain>
    </source>
</reference>
<dbReference type="PROSITE" id="PS50850">
    <property type="entry name" value="MFS"/>
    <property type="match status" value="1"/>
</dbReference>
<dbReference type="InterPro" id="IPR036259">
    <property type="entry name" value="MFS_trans_sf"/>
</dbReference>
<keyword evidence="5" id="KW-0046">Antibiotic resistance</keyword>
<keyword evidence="2 7" id="KW-0812">Transmembrane</keyword>
<dbReference type="Gene3D" id="1.20.1250.20">
    <property type="entry name" value="MFS general substrate transporter like domains"/>
    <property type="match status" value="1"/>
</dbReference>
<proteinExistence type="predicted"/>
<gene>
    <name evidence="9" type="ORF">M1O15_21775</name>
</gene>